<dbReference type="AlphaFoldDB" id="F8PDX8"/>
<evidence type="ECO:0000313" key="2">
    <source>
        <dbReference type="EMBL" id="EGO18575.1"/>
    </source>
</evidence>
<dbReference type="GeneID" id="18821571"/>
<evidence type="ECO:0000313" key="3">
    <source>
        <dbReference type="Proteomes" id="UP000008064"/>
    </source>
</evidence>
<dbReference type="CDD" id="cd21075">
    <property type="entry name" value="DBD_XPA-like"/>
    <property type="match status" value="1"/>
</dbReference>
<sequence length="232" mass="25790">MDLPVEILDKIFGPESGLRLQDHLALSGTCSKIRQAYTDNVWAALNPIPPRLFDPRDTRLIHIFSNAGDRNTDNGDSEITPSPLPGPGVFPLSSAEAALSRQKAIDSINNSSVTAAQTKSMYKLSQNQALSIPYTNRHNPHGRYAAPIRLFVEARVRALAFRIHDGPLGHQKHIKRLETMAEKGRATRERNGTVQVKKVNKTRSYLPSFMCLGASSDTYVSGEEDYAEYFPR</sequence>
<evidence type="ECO:0000256" key="1">
    <source>
        <dbReference type="SAM" id="MobiDB-lite"/>
    </source>
</evidence>
<dbReference type="HOGENOM" id="CLU_1195494_0_0_1"/>
<organism evidence="3">
    <name type="scientific">Serpula lacrymans var. lacrymans (strain S7.9)</name>
    <name type="common">Dry rot fungus</name>
    <dbReference type="NCBI Taxonomy" id="578457"/>
    <lineage>
        <taxon>Eukaryota</taxon>
        <taxon>Fungi</taxon>
        <taxon>Dikarya</taxon>
        <taxon>Basidiomycota</taxon>
        <taxon>Agaricomycotina</taxon>
        <taxon>Agaricomycetes</taxon>
        <taxon>Agaricomycetidae</taxon>
        <taxon>Boletales</taxon>
        <taxon>Coniophorineae</taxon>
        <taxon>Serpulaceae</taxon>
        <taxon>Serpula</taxon>
    </lineage>
</organism>
<evidence type="ECO:0008006" key="4">
    <source>
        <dbReference type="Google" id="ProtNLM"/>
    </source>
</evidence>
<dbReference type="RefSeq" id="XP_007324602.1">
    <property type="nucleotide sequence ID" value="XM_007324540.1"/>
</dbReference>
<dbReference type="Proteomes" id="UP000008064">
    <property type="component" value="Unassembled WGS sequence"/>
</dbReference>
<protein>
    <recommendedName>
        <fullName evidence="4">F-box domain-containing protein</fullName>
    </recommendedName>
</protein>
<feature type="region of interest" description="Disordered" evidence="1">
    <location>
        <begin position="65"/>
        <end position="84"/>
    </location>
</feature>
<dbReference type="Gene3D" id="3.90.530.10">
    <property type="entry name" value="XPA C-terminal domain"/>
    <property type="match status" value="1"/>
</dbReference>
<name>F8PDX8_SERL9</name>
<dbReference type="OrthoDB" id="68328at2759"/>
<proteinExistence type="predicted"/>
<accession>F8PDX8</accession>
<dbReference type="KEGG" id="sla:SERLADRAFT_480685"/>
<gene>
    <name evidence="2" type="ORF">SERLADRAFT_480685</name>
</gene>
<reference evidence="3" key="1">
    <citation type="journal article" date="2011" name="Science">
        <title>The plant cell wall-decomposing machinery underlies the functional diversity of forest fungi.</title>
        <authorList>
            <person name="Eastwood D.C."/>
            <person name="Floudas D."/>
            <person name="Binder M."/>
            <person name="Majcherczyk A."/>
            <person name="Schneider P."/>
            <person name="Aerts A."/>
            <person name="Asiegbu F.O."/>
            <person name="Baker S.E."/>
            <person name="Barry K."/>
            <person name="Bendiksby M."/>
            <person name="Blumentritt M."/>
            <person name="Coutinho P.M."/>
            <person name="Cullen D."/>
            <person name="de Vries R.P."/>
            <person name="Gathman A."/>
            <person name="Goodell B."/>
            <person name="Henrissat B."/>
            <person name="Ihrmark K."/>
            <person name="Kauserud H."/>
            <person name="Kohler A."/>
            <person name="LaButti K."/>
            <person name="Lapidus A."/>
            <person name="Lavin J.L."/>
            <person name="Lee Y.-H."/>
            <person name="Lindquist E."/>
            <person name="Lilly W."/>
            <person name="Lucas S."/>
            <person name="Morin E."/>
            <person name="Murat C."/>
            <person name="Oguiza J.A."/>
            <person name="Park J."/>
            <person name="Pisabarro A.G."/>
            <person name="Riley R."/>
            <person name="Rosling A."/>
            <person name="Salamov A."/>
            <person name="Schmidt O."/>
            <person name="Schmutz J."/>
            <person name="Skrede I."/>
            <person name="Stenlid J."/>
            <person name="Wiebenga A."/>
            <person name="Xie X."/>
            <person name="Kuees U."/>
            <person name="Hibbett D.S."/>
            <person name="Hoffmeister D."/>
            <person name="Hoegberg N."/>
            <person name="Martin F."/>
            <person name="Grigoriev I.V."/>
            <person name="Watkinson S.C."/>
        </authorList>
    </citation>
    <scope>NUCLEOTIDE SEQUENCE [LARGE SCALE GENOMIC DNA]</scope>
    <source>
        <strain evidence="3">S7.9</strain>
    </source>
</reference>
<dbReference type="EMBL" id="GL945447">
    <property type="protein sequence ID" value="EGO18575.1"/>
    <property type="molecule type" value="Genomic_DNA"/>
</dbReference>
<dbReference type="InterPro" id="IPR037129">
    <property type="entry name" value="XPA_sf"/>
</dbReference>